<organism evidence="1">
    <name type="scientific">Anguilla anguilla</name>
    <name type="common">European freshwater eel</name>
    <name type="synonym">Muraena anguilla</name>
    <dbReference type="NCBI Taxonomy" id="7936"/>
    <lineage>
        <taxon>Eukaryota</taxon>
        <taxon>Metazoa</taxon>
        <taxon>Chordata</taxon>
        <taxon>Craniata</taxon>
        <taxon>Vertebrata</taxon>
        <taxon>Euteleostomi</taxon>
        <taxon>Actinopterygii</taxon>
        <taxon>Neopterygii</taxon>
        <taxon>Teleostei</taxon>
        <taxon>Anguilliformes</taxon>
        <taxon>Anguillidae</taxon>
        <taxon>Anguilla</taxon>
    </lineage>
</organism>
<name>A0A0E9XCX8_ANGAN</name>
<sequence>MQVIANTIIRIEIFRILKVESDSAQHT</sequence>
<protein>
    <submittedName>
        <fullName evidence="1">Uncharacterized protein</fullName>
    </submittedName>
</protein>
<accession>A0A0E9XCX8</accession>
<reference evidence="1" key="2">
    <citation type="journal article" date="2015" name="Fish Shellfish Immunol.">
        <title>Early steps in the European eel (Anguilla anguilla)-Vibrio vulnificus interaction in the gills: Role of the RtxA13 toxin.</title>
        <authorList>
            <person name="Callol A."/>
            <person name="Pajuelo D."/>
            <person name="Ebbesson L."/>
            <person name="Teles M."/>
            <person name="MacKenzie S."/>
            <person name="Amaro C."/>
        </authorList>
    </citation>
    <scope>NUCLEOTIDE SEQUENCE</scope>
</reference>
<reference evidence="1" key="1">
    <citation type="submission" date="2014-11" db="EMBL/GenBank/DDBJ databases">
        <authorList>
            <person name="Amaro Gonzalez C."/>
        </authorList>
    </citation>
    <scope>NUCLEOTIDE SEQUENCE</scope>
</reference>
<dbReference type="AlphaFoldDB" id="A0A0E9XCX8"/>
<proteinExistence type="predicted"/>
<evidence type="ECO:0000313" key="1">
    <source>
        <dbReference type="EMBL" id="JAH99700.1"/>
    </source>
</evidence>
<dbReference type="EMBL" id="GBXM01008877">
    <property type="protein sequence ID" value="JAH99700.1"/>
    <property type="molecule type" value="Transcribed_RNA"/>
</dbReference>